<evidence type="ECO:0000313" key="15">
    <source>
        <dbReference type="EMBL" id="KAG0023910.1"/>
    </source>
</evidence>
<keyword evidence="16" id="KW-1185">Reference proteome</keyword>
<feature type="region of interest" description="Disordered" evidence="13">
    <location>
        <begin position="17"/>
        <end position="49"/>
    </location>
</feature>
<comment type="similarity">
    <text evidence="2 11 12">Belongs to the RPAP2 family.</text>
</comment>
<reference evidence="15" key="1">
    <citation type="journal article" date="2020" name="Fungal Divers.">
        <title>Resolving the Mortierellaceae phylogeny through synthesis of multi-gene phylogenetics and phylogenomics.</title>
        <authorList>
            <person name="Vandepol N."/>
            <person name="Liber J."/>
            <person name="Desiro A."/>
            <person name="Na H."/>
            <person name="Kennedy M."/>
            <person name="Barry K."/>
            <person name="Grigoriev I.V."/>
            <person name="Miller A.N."/>
            <person name="O'Donnell K."/>
            <person name="Stajich J.E."/>
            <person name="Bonito G."/>
        </authorList>
    </citation>
    <scope>NUCLEOTIDE SEQUENCE</scope>
    <source>
        <strain evidence="15">NRRL 2769</strain>
    </source>
</reference>
<comment type="subcellular location">
    <subcellularLocation>
        <location evidence="1 12">Nucleus</location>
    </subcellularLocation>
</comment>
<evidence type="ECO:0000256" key="3">
    <source>
        <dbReference type="ARBA" id="ARBA00022723"/>
    </source>
</evidence>
<feature type="compositionally biased region" description="Basic and acidic residues" evidence="13">
    <location>
        <begin position="291"/>
        <end position="302"/>
    </location>
</feature>
<feature type="compositionally biased region" description="Basic and acidic residues" evidence="13">
    <location>
        <begin position="168"/>
        <end position="180"/>
    </location>
</feature>
<feature type="domain" description="RTR1-type" evidence="14">
    <location>
        <begin position="1"/>
        <end position="142"/>
    </location>
</feature>
<comment type="catalytic activity">
    <reaction evidence="10 12">
        <text>O-phospho-L-threonyl-[protein] + H2O = L-threonyl-[protein] + phosphate</text>
        <dbReference type="Rhea" id="RHEA:47004"/>
        <dbReference type="Rhea" id="RHEA-COMP:11060"/>
        <dbReference type="Rhea" id="RHEA-COMP:11605"/>
        <dbReference type="ChEBI" id="CHEBI:15377"/>
        <dbReference type="ChEBI" id="CHEBI:30013"/>
        <dbReference type="ChEBI" id="CHEBI:43474"/>
        <dbReference type="ChEBI" id="CHEBI:61977"/>
        <dbReference type="EC" id="3.1.3.16"/>
    </reaction>
</comment>
<evidence type="ECO:0000256" key="10">
    <source>
        <dbReference type="ARBA" id="ARBA00048336"/>
    </source>
</evidence>
<dbReference type="GO" id="GO:0008420">
    <property type="term" value="F:RNA polymerase II CTD heptapeptide repeat phosphatase activity"/>
    <property type="evidence" value="ECO:0007669"/>
    <property type="project" value="UniProtKB-UniRule"/>
</dbReference>
<gene>
    <name evidence="15" type="ORF">BGZ80_007271</name>
</gene>
<evidence type="ECO:0000256" key="2">
    <source>
        <dbReference type="ARBA" id="ARBA00005676"/>
    </source>
</evidence>
<sequence length="333" mass="37182">MARRIVPTMKDDIVVDRSPLVDQYLPPKPKPKPSTSAPSSSSSKDKSKYSEDLTKKQVLLQNNIALHKKYEAMVLDWTLILCDPVSEDTLGEADLKGKFRISLSERKVFDISELKKYCSSKCLSASRWFESQLSEEPLYLMDSESAYLRTTRVSIVPLGMDITEFHAQRSKDAPKKEEKSTPAFSLPPLSSPTLESTATSSAPSQKQPQSLGNEYVQSLLASVPETPSFIKIVEHDTTGVTPLEDQHMNGEDSDDDEEENGHQYDSVEGFRIPIKPRSQKPLDSIGIARMSDSDAKTLENKMSRVTLSDDQYMHPQDQSVSRTASSTSMDTRP</sequence>
<evidence type="ECO:0000256" key="13">
    <source>
        <dbReference type="SAM" id="MobiDB-lite"/>
    </source>
</evidence>
<name>A0A9P6N3J5_9FUNG</name>
<accession>A0A9P6N3J5</accession>
<protein>
    <recommendedName>
        <fullName evidence="12">RNA polymerase II subunit B1 CTD phosphatase RPAP2 homolog</fullName>
        <ecNumber evidence="12">3.1.3.16</ecNumber>
    </recommendedName>
</protein>
<dbReference type="InterPro" id="IPR038534">
    <property type="entry name" value="Rtr1/RPAP2_sf"/>
</dbReference>
<dbReference type="EMBL" id="JAAAID010000037">
    <property type="protein sequence ID" value="KAG0023910.1"/>
    <property type="molecule type" value="Genomic_DNA"/>
</dbReference>
<comment type="catalytic activity">
    <reaction evidence="9 12">
        <text>O-phospho-L-seryl-[protein] + H2O = L-seryl-[protein] + phosphate</text>
        <dbReference type="Rhea" id="RHEA:20629"/>
        <dbReference type="Rhea" id="RHEA-COMP:9863"/>
        <dbReference type="Rhea" id="RHEA-COMP:11604"/>
        <dbReference type="ChEBI" id="CHEBI:15377"/>
        <dbReference type="ChEBI" id="CHEBI:29999"/>
        <dbReference type="ChEBI" id="CHEBI:43474"/>
        <dbReference type="ChEBI" id="CHEBI:83421"/>
        <dbReference type="EC" id="3.1.3.16"/>
    </reaction>
</comment>
<dbReference type="Pfam" id="PF04181">
    <property type="entry name" value="RPAP2_Rtr1"/>
    <property type="match status" value="1"/>
</dbReference>
<evidence type="ECO:0000256" key="7">
    <source>
        <dbReference type="ARBA" id="ARBA00022912"/>
    </source>
</evidence>
<evidence type="ECO:0000256" key="4">
    <source>
        <dbReference type="ARBA" id="ARBA00022771"/>
    </source>
</evidence>
<evidence type="ECO:0000259" key="14">
    <source>
        <dbReference type="PROSITE" id="PS51479"/>
    </source>
</evidence>
<proteinExistence type="inferred from homology"/>
<evidence type="ECO:0000256" key="1">
    <source>
        <dbReference type="ARBA" id="ARBA00004123"/>
    </source>
</evidence>
<dbReference type="AlphaFoldDB" id="A0A9P6N3J5"/>
<evidence type="ECO:0000256" key="11">
    <source>
        <dbReference type="PROSITE-ProRule" id="PRU00812"/>
    </source>
</evidence>
<dbReference type="Proteomes" id="UP000703661">
    <property type="component" value="Unassembled WGS sequence"/>
</dbReference>
<evidence type="ECO:0000256" key="9">
    <source>
        <dbReference type="ARBA" id="ARBA00047761"/>
    </source>
</evidence>
<evidence type="ECO:0000256" key="8">
    <source>
        <dbReference type="ARBA" id="ARBA00023242"/>
    </source>
</evidence>
<evidence type="ECO:0000256" key="5">
    <source>
        <dbReference type="ARBA" id="ARBA00022801"/>
    </source>
</evidence>
<dbReference type="GO" id="GO:0043175">
    <property type="term" value="F:RNA polymerase core enzyme binding"/>
    <property type="evidence" value="ECO:0007669"/>
    <property type="project" value="UniProtKB-UniRule"/>
</dbReference>
<keyword evidence="6 12" id="KW-0862">Zinc</keyword>
<dbReference type="EC" id="3.1.3.16" evidence="12"/>
<organism evidence="15 16">
    <name type="scientific">Entomortierella chlamydospora</name>
    <dbReference type="NCBI Taxonomy" id="101097"/>
    <lineage>
        <taxon>Eukaryota</taxon>
        <taxon>Fungi</taxon>
        <taxon>Fungi incertae sedis</taxon>
        <taxon>Mucoromycota</taxon>
        <taxon>Mortierellomycotina</taxon>
        <taxon>Mortierellomycetes</taxon>
        <taxon>Mortierellales</taxon>
        <taxon>Mortierellaceae</taxon>
        <taxon>Entomortierella</taxon>
    </lineage>
</organism>
<dbReference type="PANTHER" id="PTHR14732">
    <property type="entry name" value="RNA POLYMERASE II SUBUNIT B1 CTD PHOSPHATASE RPAP2-RELATED"/>
    <property type="match status" value="1"/>
</dbReference>
<dbReference type="PANTHER" id="PTHR14732:SF0">
    <property type="entry name" value="RNA POLYMERASE II SUBUNIT B1 CTD PHOSPHATASE RPAP2-RELATED"/>
    <property type="match status" value="1"/>
</dbReference>
<feature type="region of interest" description="Disordered" evidence="13">
    <location>
        <begin position="238"/>
        <end position="333"/>
    </location>
</feature>
<evidence type="ECO:0000256" key="12">
    <source>
        <dbReference type="RuleBase" id="RU367080"/>
    </source>
</evidence>
<dbReference type="PROSITE" id="PS51479">
    <property type="entry name" value="ZF_RTR1"/>
    <property type="match status" value="1"/>
</dbReference>
<dbReference type="GO" id="GO:0005634">
    <property type="term" value="C:nucleus"/>
    <property type="evidence" value="ECO:0007669"/>
    <property type="project" value="UniProtKB-SubCell"/>
</dbReference>
<dbReference type="InterPro" id="IPR007308">
    <property type="entry name" value="Rtr1/RPAP2_dom"/>
</dbReference>
<dbReference type="InterPro" id="IPR039693">
    <property type="entry name" value="Rtr1/RPAP2"/>
</dbReference>
<feature type="compositionally biased region" description="Low complexity" evidence="13">
    <location>
        <begin position="181"/>
        <end position="204"/>
    </location>
</feature>
<dbReference type="Gene3D" id="1.25.40.820">
    <property type="match status" value="1"/>
</dbReference>
<comment type="function">
    <text evidence="12">Putative RNA polymerase II subunit B1 C-terminal domain (CTD) phosphatase involved in RNA polymerase II transcription regulation.</text>
</comment>
<dbReference type="GO" id="GO:0008270">
    <property type="term" value="F:zinc ion binding"/>
    <property type="evidence" value="ECO:0007669"/>
    <property type="project" value="UniProtKB-KW"/>
</dbReference>
<evidence type="ECO:0000313" key="16">
    <source>
        <dbReference type="Proteomes" id="UP000703661"/>
    </source>
</evidence>
<feature type="compositionally biased region" description="Low complexity" evidence="13">
    <location>
        <begin position="33"/>
        <end position="42"/>
    </location>
</feature>
<evidence type="ECO:0000256" key="6">
    <source>
        <dbReference type="ARBA" id="ARBA00022833"/>
    </source>
</evidence>
<keyword evidence="7 12" id="KW-0904">Protein phosphatase</keyword>
<dbReference type="GO" id="GO:0005737">
    <property type="term" value="C:cytoplasm"/>
    <property type="evidence" value="ECO:0007669"/>
    <property type="project" value="TreeGrafter"/>
</dbReference>
<keyword evidence="8 12" id="KW-0539">Nucleus</keyword>
<keyword evidence="4 12" id="KW-0863">Zinc-finger</keyword>
<feature type="region of interest" description="Disordered" evidence="13">
    <location>
        <begin position="168"/>
        <end position="211"/>
    </location>
</feature>
<feature type="compositionally biased region" description="Polar residues" evidence="13">
    <location>
        <begin position="316"/>
        <end position="333"/>
    </location>
</feature>
<keyword evidence="5 12" id="KW-0378">Hydrolase</keyword>
<keyword evidence="3 12" id="KW-0479">Metal-binding</keyword>
<comment type="caution">
    <text evidence="15">The sequence shown here is derived from an EMBL/GenBank/DDBJ whole genome shotgun (WGS) entry which is preliminary data.</text>
</comment>